<feature type="active site" description="Proton donor" evidence="8">
    <location>
        <position position="534"/>
    </location>
</feature>
<evidence type="ECO:0000313" key="13">
    <source>
        <dbReference type="EMBL" id="EGV98679.1"/>
    </source>
</evidence>
<gene>
    <name evidence="13" type="ORF">I79_006983</name>
</gene>
<dbReference type="InterPro" id="IPR009039">
    <property type="entry name" value="EAR"/>
</dbReference>
<dbReference type="InterPro" id="IPR003607">
    <property type="entry name" value="HD/PDEase_dom"/>
</dbReference>
<dbReference type="PRINTS" id="PR00387">
    <property type="entry name" value="PDIESTERASE1"/>
</dbReference>
<dbReference type="InterPro" id="IPR005492">
    <property type="entry name" value="EPTP"/>
</dbReference>
<evidence type="ECO:0000256" key="8">
    <source>
        <dbReference type="PIRSR" id="PIRSR623088-1"/>
    </source>
</evidence>
<reference evidence="14" key="1">
    <citation type="journal article" date="2011" name="Nat. Biotechnol.">
        <title>The genomic sequence of the Chinese hamster ovary (CHO)-K1 cell line.</title>
        <authorList>
            <person name="Xu X."/>
            <person name="Nagarajan H."/>
            <person name="Lewis N.E."/>
            <person name="Pan S."/>
            <person name="Cai Z."/>
            <person name="Liu X."/>
            <person name="Chen W."/>
            <person name="Xie M."/>
            <person name="Wang W."/>
            <person name="Hammond S."/>
            <person name="Andersen M.R."/>
            <person name="Neff N."/>
            <person name="Passarelli B."/>
            <person name="Koh W."/>
            <person name="Fan H.C."/>
            <person name="Wang J."/>
            <person name="Gui Y."/>
            <person name="Lee K.H."/>
            <person name="Betenbaugh M.J."/>
            <person name="Quake S.R."/>
            <person name="Famili I."/>
            <person name="Palsson B.O."/>
            <person name="Wang J."/>
        </authorList>
    </citation>
    <scope>NUCLEOTIDE SEQUENCE [LARGE SCALE GENOMIC DNA]</scope>
    <source>
        <strain evidence="14">CHO K1 cell line</strain>
    </source>
</reference>
<dbReference type="SUPFAM" id="SSF109604">
    <property type="entry name" value="HD-domain/PDEase-like"/>
    <property type="match status" value="1"/>
</dbReference>
<evidence type="ECO:0000256" key="6">
    <source>
        <dbReference type="ARBA" id="ARBA00022737"/>
    </source>
</evidence>
<dbReference type="InterPro" id="IPR029016">
    <property type="entry name" value="GAF-like_dom_sf"/>
</dbReference>
<feature type="repeat" description="EAR" evidence="10">
    <location>
        <begin position="737"/>
        <end position="784"/>
    </location>
</feature>
<dbReference type="PANTHER" id="PTHR24367:SF17">
    <property type="entry name" value="LEUCINE-RICH GLIOMA-INACTIVATED PROTEIN 1"/>
    <property type="match status" value="1"/>
</dbReference>
<name>G3H9B6_CRIGR</name>
<dbReference type="GO" id="GO:0007165">
    <property type="term" value="P:signal transduction"/>
    <property type="evidence" value="ECO:0007669"/>
    <property type="project" value="InterPro"/>
</dbReference>
<keyword evidence="4" id="KW-0433">Leucine-rich repeat</keyword>
<keyword evidence="6" id="KW-0677">Repeat</keyword>
<dbReference type="SMART" id="SM00065">
    <property type="entry name" value="GAF"/>
    <property type="match status" value="2"/>
</dbReference>
<dbReference type="InterPro" id="IPR036971">
    <property type="entry name" value="PDEase_catalytic_dom_sf"/>
</dbReference>
<keyword evidence="7" id="KW-0325">Glycoprotein</keyword>
<feature type="domain" description="PDEase" evidence="12">
    <location>
        <begin position="458"/>
        <end position="588"/>
    </location>
</feature>
<dbReference type="InterPro" id="IPR023088">
    <property type="entry name" value="PDEase"/>
</dbReference>
<dbReference type="Gene3D" id="3.30.450.40">
    <property type="match status" value="2"/>
</dbReference>
<feature type="binding site" evidence="9">
    <location>
        <position position="538"/>
    </location>
    <ligand>
        <name>Zn(2+)</name>
        <dbReference type="ChEBI" id="CHEBI:29105"/>
        <label>1</label>
    </ligand>
</feature>
<dbReference type="InterPro" id="IPR051295">
    <property type="entry name" value="LGI_related"/>
</dbReference>
<evidence type="ECO:0000256" key="1">
    <source>
        <dbReference type="ARBA" id="ARBA00004496"/>
    </source>
</evidence>
<evidence type="ECO:0000256" key="10">
    <source>
        <dbReference type="PROSITE-ProRule" id="PRU00075"/>
    </source>
</evidence>
<keyword evidence="3" id="KW-0140">cGMP</keyword>
<evidence type="ECO:0000256" key="9">
    <source>
        <dbReference type="PIRSR" id="PIRSR623088-3"/>
    </source>
</evidence>
<feature type="repeat" description="EAR" evidence="10">
    <location>
        <begin position="839"/>
        <end position="882"/>
    </location>
</feature>
<feature type="binding site" evidence="9">
    <location>
        <position position="575"/>
    </location>
    <ligand>
        <name>Zn(2+)</name>
        <dbReference type="ChEBI" id="CHEBI:29105"/>
        <label>2</label>
    </ligand>
</feature>
<protein>
    <recommendedName>
        <fullName evidence="11">Phosphodiesterase</fullName>
        <ecNumber evidence="11">3.1.4.-</ecNumber>
    </recommendedName>
</protein>
<organism evidence="13 14">
    <name type="scientific">Cricetulus griseus</name>
    <name type="common">Chinese hamster</name>
    <name type="synonym">Cricetulus barabensis griseus</name>
    <dbReference type="NCBI Taxonomy" id="10029"/>
    <lineage>
        <taxon>Eukaryota</taxon>
        <taxon>Metazoa</taxon>
        <taxon>Chordata</taxon>
        <taxon>Craniata</taxon>
        <taxon>Vertebrata</taxon>
        <taxon>Euteleostomi</taxon>
        <taxon>Mammalia</taxon>
        <taxon>Eutheria</taxon>
        <taxon>Euarchontoglires</taxon>
        <taxon>Glires</taxon>
        <taxon>Rodentia</taxon>
        <taxon>Myomorpha</taxon>
        <taxon>Muroidea</taxon>
        <taxon>Cricetidae</taxon>
        <taxon>Cricetinae</taxon>
        <taxon>Cricetulus</taxon>
    </lineage>
</organism>
<dbReference type="GO" id="GO:0005615">
    <property type="term" value="C:extracellular space"/>
    <property type="evidence" value="ECO:0007669"/>
    <property type="project" value="TreeGrafter"/>
</dbReference>
<dbReference type="CDD" id="cd00077">
    <property type="entry name" value="HDc"/>
    <property type="match status" value="1"/>
</dbReference>
<comment type="cofactor">
    <cofactor evidence="11">
        <name>a divalent metal cation</name>
        <dbReference type="ChEBI" id="CHEBI:60240"/>
    </cofactor>
    <text evidence="11">Binds 2 divalent metal cations per subunit. Site 1 may preferentially bind zinc ions, while site 2 has a preference for magnesium and/or manganese ions.</text>
</comment>
<dbReference type="Proteomes" id="UP000001075">
    <property type="component" value="Unassembled WGS sequence"/>
</dbReference>
<dbReference type="PROSITE" id="PS00126">
    <property type="entry name" value="PDEASE_I_1"/>
    <property type="match status" value="1"/>
</dbReference>
<dbReference type="InterPro" id="IPR003018">
    <property type="entry name" value="GAF"/>
</dbReference>
<dbReference type="FunFam" id="3.30.450.40:FF:000010">
    <property type="entry name" value="Phosphodiesterase"/>
    <property type="match status" value="1"/>
</dbReference>
<dbReference type="SMART" id="SM00082">
    <property type="entry name" value="LRRCT"/>
    <property type="match status" value="1"/>
</dbReference>
<dbReference type="AlphaFoldDB" id="G3H9B6"/>
<keyword evidence="11" id="KW-0378">Hydrolase</keyword>
<dbReference type="GO" id="GO:0046872">
    <property type="term" value="F:metal ion binding"/>
    <property type="evidence" value="ECO:0007669"/>
    <property type="project" value="UniProtKB-KW"/>
</dbReference>
<dbReference type="PROSITE" id="PS51845">
    <property type="entry name" value="PDEASE_I_2"/>
    <property type="match status" value="1"/>
</dbReference>
<dbReference type="PANTHER" id="PTHR24367">
    <property type="entry name" value="LEUCINE-RICH REPEAT-CONTAINING PROTEIN"/>
    <property type="match status" value="1"/>
</dbReference>
<comment type="subcellular location">
    <subcellularLocation>
        <location evidence="1">Cytoplasm</location>
    </subcellularLocation>
</comment>
<dbReference type="Pfam" id="PF03736">
    <property type="entry name" value="EPTP"/>
    <property type="match status" value="7"/>
</dbReference>
<dbReference type="Gene3D" id="1.10.1300.10">
    <property type="entry name" value="3'5'-cyclic nucleotide phosphodiesterase, catalytic domain"/>
    <property type="match status" value="1"/>
</dbReference>
<dbReference type="InterPro" id="IPR000483">
    <property type="entry name" value="Cys-rich_flank_reg_C"/>
</dbReference>
<dbReference type="EMBL" id="JH000226">
    <property type="protein sequence ID" value="EGV98679.1"/>
    <property type="molecule type" value="Genomic_DNA"/>
</dbReference>
<evidence type="ECO:0000256" key="5">
    <source>
        <dbReference type="ARBA" id="ARBA00022729"/>
    </source>
</evidence>
<dbReference type="GO" id="GO:0004114">
    <property type="term" value="F:3',5'-cyclic-nucleotide phosphodiesterase activity"/>
    <property type="evidence" value="ECO:0007669"/>
    <property type="project" value="InterPro"/>
</dbReference>
<keyword evidence="2" id="KW-0963">Cytoplasm</keyword>
<feature type="binding site" evidence="9">
    <location>
        <position position="574"/>
    </location>
    <ligand>
        <name>Zn(2+)</name>
        <dbReference type="ChEBI" id="CHEBI:29105"/>
        <label>1</label>
    </ligand>
</feature>
<feature type="repeat" description="EAR" evidence="10">
    <location>
        <begin position="884"/>
        <end position="926"/>
    </location>
</feature>
<proteinExistence type="inferred from homology"/>
<accession>G3H9B6</accession>
<evidence type="ECO:0000313" key="14">
    <source>
        <dbReference type="Proteomes" id="UP000001075"/>
    </source>
</evidence>
<dbReference type="eggNOG" id="KOG3689">
    <property type="taxonomic scope" value="Eukaryota"/>
</dbReference>
<evidence type="ECO:0000256" key="4">
    <source>
        <dbReference type="ARBA" id="ARBA00022614"/>
    </source>
</evidence>
<feature type="repeat" description="EAR" evidence="10">
    <location>
        <begin position="691"/>
        <end position="733"/>
    </location>
</feature>
<dbReference type="PROSITE" id="PS50912">
    <property type="entry name" value="EAR"/>
    <property type="match status" value="7"/>
</dbReference>
<sequence>MTEISQDAVERYLQENPQFAQEYFDKKLRVGLLFKNSHPGVQASMTLPEMMQVEEAALRLELLQCMQDEAGSAEQVTHRALQRLAQLLQADCCSMFICRARNGIPEVASRLLDITPTSKFEDNLVAPDREVVLPLDIGIVGWVAHVKTAVNVSDVKKNSHFSDFMDKQTGYVTKNLLAVPIVMGKEVLAVVMAVNKINAPEFSKQDEEVFSKYLSFVAVALRLQHTGYLYSVESRRSQILMWSANKVFEELTDVERQFHKALYTIRTYLNCERYSIGLLDMTKEKEIIFYKIIDYILHGKEEINVIPSPPADHWTLLSGLPTYVAENGFICNMLNAPADEYFTFQKGPVDETGWVIKNVLSLPIVNKKEDIVGVATFYNRKDGKPFDEYDEHITETLTQFLGWSLLNTDTYERVNRLESRRDLAQEMIMSRTKATPDEIGSILKFKEKLCVDVIEECEERQLLALLKEDLPDPRTTDLYEFCFSDFPVTEHELVKCGLRLFFEINAVEKFKVPVEVLTRWMYTVRKGYRPVTYHNWRHGFNVGQTMFTLLLTGGLKKYYTDLEAFAMLAAAFCHDIDHRGTNNLYQMKDLRGNSFNCDCKLKWLVEWLGHTNATVEDIYCEGPPEYKKRKINSLSPKDFDCIITEFAKSQDLPYQSLSIDTFSYMNDEYVVIAQPFTGKCIFLEWDHVEKTFRNYDNITGTSTVVCKPIVIDTQLYVIVAQLFGGSHIYKRDGFANKFIKIQDIEVLKIRKPNDIETFKIENNWYFVVADSSKAGFTTIYKWNGNGFYSHQSLHAWYRDTDVEYLEIARTPLTLRTPHLILSSSSQRPVIYQWSKATQLFTNQTDIPNMEDVYAVKHFSVKGDVYICLTRFIGDSKVMKWGGSSFQDIQRMPSRGSMVFQPLQINNYQYAILGSDYSFTQVYNWDAEKAKFVKFQELNVQAPRSFTHVSINKRNFLFASSFKGNTQIYKHVIVDLSA</sequence>
<dbReference type="SUPFAM" id="SSF55781">
    <property type="entry name" value="GAF domain-like"/>
    <property type="match status" value="2"/>
</dbReference>
<dbReference type="InterPro" id="IPR023174">
    <property type="entry name" value="PDEase_CS"/>
</dbReference>
<evidence type="ECO:0000256" key="11">
    <source>
        <dbReference type="RuleBase" id="RU363067"/>
    </source>
</evidence>
<feature type="repeat" description="EAR" evidence="10">
    <location>
        <begin position="645"/>
        <end position="687"/>
    </location>
</feature>
<dbReference type="GO" id="GO:0005737">
    <property type="term" value="C:cytoplasm"/>
    <property type="evidence" value="ECO:0007669"/>
    <property type="project" value="UniProtKB-SubCell"/>
</dbReference>
<dbReference type="EC" id="3.1.4.-" evidence="11"/>
<dbReference type="Pfam" id="PF00233">
    <property type="entry name" value="PDEase_I"/>
    <property type="match status" value="1"/>
</dbReference>
<evidence type="ECO:0000259" key="12">
    <source>
        <dbReference type="PROSITE" id="PS51845"/>
    </source>
</evidence>
<feature type="repeat" description="EAR" evidence="10">
    <location>
        <begin position="930"/>
        <end position="972"/>
    </location>
</feature>
<keyword evidence="5" id="KW-0732">Signal</keyword>
<evidence type="ECO:0000256" key="7">
    <source>
        <dbReference type="ARBA" id="ARBA00023180"/>
    </source>
</evidence>
<dbReference type="InParanoid" id="G3H9B6"/>
<dbReference type="InterPro" id="IPR002073">
    <property type="entry name" value="PDEase_catalytic_dom"/>
</dbReference>
<dbReference type="PaxDb" id="10029-XP_007614607.1"/>
<keyword evidence="9 11" id="KW-0479">Metal-binding</keyword>
<feature type="repeat" description="EAR" evidence="10">
    <location>
        <begin position="786"/>
        <end position="835"/>
    </location>
</feature>
<evidence type="ECO:0000256" key="2">
    <source>
        <dbReference type="ARBA" id="ARBA00022490"/>
    </source>
</evidence>
<dbReference type="STRING" id="10029.G3H9B6"/>
<feature type="binding site" evidence="9">
    <location>
        <position position="575"/>
    </location>
    <ligand>
        <name>Zn(2+)</name>
        <dbReference type="ChEBI" id="CHEBI:29105"/>
        <label>1</label>
    </ligand>
</feature>
<comment type="similarity">
    <text evidence="11">Belongs to the cyclic nucleotide phosphodiesterase family.</text>
</comment>
<evidence type="ECO:0000256" key="3">
    <source>
        <dbReference type="ARBA" id="ARBA00022535"/>
    </source>
</evidence>
<dbReference type="Pfam" id="PF01590">
    <property type="entry name" value="GAF"/>
    <property type="match status" value="2"/>
</dbReference>